<dbReference type="GeneID" id="102600038"/>
<dbReference type="GO" id="GO:0005524">
    <property type="term" value="F:ATP binding"/>
    <property type="evidence" value="ECO:0007669"/>
    <property type="project" value="UniProtKB-KW"/>
</dbReference>
<dbReference type="InterPro" id="IPR036388">
    <property type="entry name" value="WH-like_DNA-bd_sf"/>
</dbReference>
<dbReference type="EnsemblPlants" id="PGSC0003DMT400049097">
    <property type="protein sequence ID" value="PGSC0003DMT400049097"/>
    <property type="gene ID" value="PGSC0003DMG400019083"/>
</dbReference>
<keyword evidence="5" id="KW-0611">Plant defense</keyword>
<dbReference type="Pfam" id="PF00931">
    <property type="entry name" value="NB-ARC"/>
    <property type="match status" value="1"/>
</dbReference>
<dbReference type="Gene3D" id="3.40.50.300">
    <property type="entry name" value="P-loop containing nucleotide triphosphate hydrolases"/>
    <property type="match status" value="1"/>
</dbReference>
<dbReference type="FunCoup" id="M1BN91">
    <property type="interactions" value="15"/>
</dbReference>
<dbReference type="InterPro" id="IPR027417">
    <property type="entry name" value="P-loop_NTPase"/>
</dbReference>
<dbReference type="InterPro" id="IPR042197">
    <property type="entry name" value="Apaf_helical"/>
</dbReference>
<evidence type="ECO:0000256" key="4">
    <source>
        <dbReference type="ARBA" id="ARBA00022741"/>
    </source>
</evidence>
<evidence type="ECO:0000259" key="9">
    <source>
        <dbReference type="Pfam" id="PF23559"/>
    </source>
</evidence>
<keyword evidence="7" id="KW-0175">Coiled coil</keyword>
<evidence type="ECO:0000256" key="5">
    <source>
        <dbReference type="ARBA" id="ARBA00022821"/>
    </source>
</evidence>
<gene>
    <name evidence="10" type="primary">LOC102600038</name>
</gene>
<dbReference type="FunFam" id="3.40.50.300:FF:001091">
    <property type="entry name" value="Probable disease resistance protein At1g61300"/>
    <property type="match status" value="1"/>
</dbReference>
<dbReference type="eggNOG" id="KOG4658">
    <property type="taxonomic scope" value="Eukaryota"/>
</dbReference>
<proteinExistence type="inferred from homology"/>
<dbReference type="Gene3D" id="1.10.8.430">
    <property type="entry name" value="Helical domain of apoptotic protease-activating factors"/>
    <property type="match status" value="1"/>
</dbReference>
<dbReference type="GO" id="GO:0051607">
    <property type="term" value="P:defense response to virus"/>
    <property type="evidence" value="ECO:0007669"/>
    <property type="project" value="UniProtKB-ARBA"/>
</dbReference>
<dbReference type="OMA" id="GERYENC"/>
<reference evidence="11" key="1">
    <citation type="journal article" date="2011" name="Nature">
        <title>Genome sequence and analysis of the tuber crop potato.</title>
        <authorList>
            <consortium name="The Potato Genome Sequencing Consortium"/>
        </authorList>
    </citation>
    <scope>NUCLEOTIDE SEQUENCE [LARGE SCALE GENOMIC DNA]</scope>
    <source>
        <strain evidence="11">cv. DM1-3 516 R44</strain>
    </source>
</reference>
<dbReference type="AlphaFoldDB" id="M1BN91"/>
<dbReference type="PANTHER" id="PTHR33463">
    <property type="entry name" value="NB-ARC DOMAIN-CONTAINING PROTEIN-RELATED"/>
    <property type="match status" value="1"/>
</dbReference>
<dbReference type="Gene3D" id="3.80.10.10">
    <property type="entry name" value="Ribonuclease Inhibitor"/>
    <property type="match status" value="1"/>
</dbReference>
<sequence length="668" mass="76003">MDILINVISGFIVEVGKFVCKCIYPNIENTVHFSSNVENLTKEMETLKELRDDKKEKVEKAEEKGYKPKSDVIKWIDDVCQLENEWKSMQENIAAAKTLTYRCCPNCSLRSEVWTQAQNNIEVKLCSLKNGGESFGSNLMEENYRMEKVEHLPGPSIKDQPAARKNLDKILEHLENDEVGIIGVWGAGGIGKTTLVKNLNNELKQIDVSIRSKLSFGVVIWVTVPKPPIDIRKVQAQIADRLSLEVNTDQGSEESNASKIYQRLKQEKSFLVILDDVWEAIDLDHVGVPQPKDHAGSNVIITSRKRKVCEGMKTHTIMNIFTLDEDESWHLFIENAGDVANRVDIQPSAMGIAKECGGLPLAITIIGASMRGKNMVEEWEDALESLRMSEPNDKDTGDKVYQVIKWSFDSLEQRSNRNKRRSDIQSCFLYCSLYPASIPTNDLIHCWWAEGFLGEHDTYEKAYNRGITIIEDLKNVCLLEEAHKMDCVKMHDVVRDVAKWIDDSFGLTDISHVEVVSASVKRLSFITQGIQYLPDNFTECPKTTSLLLQRNESLVKIPDKFFLSFPVLRVLNLSYTRIRALPCSVNELRQLRALILQNCRMLEMLPSIGNLCNLQLLDCDNTRLHCLPEGMDKLTNLRLLNMPLGKFMKRIDLGFPTSYKGLKCYIYP</sequence>
<dbReference type="InterPro" id="IPR002182">
    <property type="entry name" value="NB-ARC"/>
</dbReference>
<dbReference type="InterPro" id="IPR001611">
    <property type="entry name" value="Leu-rich_rpt"/>
</dbReference>
<dbReference type="STRING" id="4113.M1BN91"/>
<dbReference type="FunFam" id="1.10.10.10:FF:000322">
    <property type="entry name" value="Probable disease resistance protein At1g63360"/>
    <property type="match status" value="1"/>
</dbReference>
<dbReference type="RefSeq" id="XP_015161308.1">
    <property type="nucleotide sequence ID" value="XM_015305822.1"/>
</dbReference>
<dbReference type="GO" id="GO:0043531">
    <property type="term" value="F:ADP binding"/>
    <property type="evidence" value="ECO:0007669"/>
    <property type="project" value="InterPro"/>
</dbReference>
<feature type="domain" description="NB-ARC" evidence="8">
    <location>
        <begin position="165"/>
        <end position="336"/>
    </location>
</feature>
<keyword evidence="4" id="KW-0547">Nucleotide-binding</keyword>
<organism evidence="10 11">
    <name type="scientific">Solanum tuberosum</name>
    <name type="common">Potato</name>
    <dbReference type="NCBI Taxonomy" id="4113"/>
    <lineage>
        <taxon>Eukaryota</taxon>
        <taxon>Viridiplantae</taxon>
        <taxon>Streptophyta</taxon>
        <taxon>Embryophyta</taxon>
        <taxon>Tracheophyta</taxon>
        <taxon>Spermatophyta</taxon>
        <taxon>Magnoliopsida</taxon>
        <taxon>eudicotyledons</taxon>
        <taxon>Gunneridae</taxon>
        <taxon>Pentapetalae</taxon>
        <taxon>asterids</taxon>
        <taxon>lamiids</taxon>
        <taxon>Solanales</taxon>
        <taxon>Solanaceae</taxon>
        <taxon>Solanoideae</taxon>
        <taxon>Solaneae</taxon>
        <taxon>Solanum</taxon>
    </lineage>
</organism>
<dbReference type="PaxDb" id="4113-PGSC0003DMT400049097"/>
<name>M1BN91_SOLTU</name>
<dbReference type="Pfam" id="PF13855">
    <property type="entry name" value="LRR_8"/>
    <property type="match status" value="1"/>
</dbReference>
<dbReference type="Proteomes" id="UP000011115">
    <property type="component" value="Unassembled WGS sequence"/>
</dbReference>
<dbReference type="InterPro" id="IPR032675">
    <property type="entry name" value="LRR_dom_sf"/>
</dbReference>
<dbReference type="InParanoid" id="M1BN91"/>
<evidence type="ECO:0000256" key="3">
    <source>
        <dbReference type="ARBA" id="ARBA00022737"/>
    </source>
</evidence>
<evidence type="ECO:0000256" key="7">
    <source>
        <dbReference type="SAM" id="Coils"/>
    </source>
</evidence>
<evidence type="ECO:0000256" key="2">
    <source>
        <dbReference type="ARBA" id="ARBA00022614"/>
    </source>
</evidence>
<evidence type="ECO:0000313" key="10">
    <source>
        <dbReference type="EnsemblPlants" id="PGSC0003DMT400049097"/>
    </source>
</evidence>
<accession>M1BN91</accession>
<dbReference type="KEGG" id="sot:102600038"/>
<comment type="similarity">
    <text evidence="1">Belongs to the disease resistance NB-LRR family.</text>
</comment>
<reference evidence="10" key="2">
    <citation type="submission" date="2015-06" db="UniProtKB">
        <authorList>
            <consortium name="EnsemblPlants"/>
        </authorList>
    </citation>
    <scope>IDENTIFICATION</scope>
    <source>
        <strain evidence="10">DM1-3 516 R44</strain>
    </source>
</reference>
<dbReference type="OrthoDB" id="1937853at2759"/>
<feature type="domain" description="Disease resistance protein winged helix" evidence="9">
    <location>
        <begin position="438"/>
        <end position="498"/>
    </location>
</feature>
<evidence type="ECO:0000256" key="6">
    <source>
        <dbReference type="ARBA" id="ARBA00022840"/>
    </source>
</evidence>
<dbReference type="Gramene" id="PGSC0003DMT400049097">
    <property type="protein sequence ID" value="PGSC0003DMT400049097"/>
    <property type="gene ID" value="PGSC0003DMG400019083"/>
</dbReference>
<dbReference type="PRINTS" id="PR00364">
    <property type="entry name" value="DISEASERSIST"/>
</dbReference>
<keyword evidence="11" id="KW-1185">Reference proteome</keyword>
<keyword evidence="2" id="KW-0433">Leucine-rich repeat</keyword>
<dbReference type="InterPro" id="IPR050905">
    <property type="entry name" value="Plant_NBS-LRR"/>
</dbReference>
<dbReference type="FunFam" id="1.10.8.430:FF:000003">
    <property type="entry name" value="Probable disease resistance protein At5g66910"/>
    <property type="match status" value="1"/>
</dbReference>
<feature type="coiled-coil region" evidence="7">
    <location>
        <begin position="37"/>
        <end position="64"/>
    </location>
</feature>
<dbReference type="Pfam" id="PF23559">
    <property type="entry name" value="WHD_DRP"/>
    <property type="match status" value="1"/>
</dbReference>
<dbReference type="InterPro" id="IPR058922">
    <property type="entry name" value="WHD_DRP"/>
</dbReference>
<evidence type="ECO:0000313" key="11">
    <source>
        <dbReference type="Proteomes" id="UP000011115"/>
    </source>
</evidence>
<dbReference type="SUPFAM" id="SSF52540">
    <property type="entry name" value="P-loop containing nucleoside triphosphate hydrolases"/>
    <property type="match status" value="1"/>
</dbReference>
<dbReference type="Gene3D" id="1.10.10.10">
    <property type="entry name" value="Winged helix-like DNA-binding domain superfamily/Winged helix DNA-binding domain"/>
    <property type="match status" value="1"/>
</dbReference>
<evidence type="ECO:0000256" key="1">
    <source>
        <dbReference type="ARBA" id="ARBA00008894"/>
    </source>
</evidence>
<keyword evidence="3" id="KW-0677">Repeat</keyword>
<evidence type="ECO:0000259" key="8">
    <source>
        <dbReference type="Pfam" id="PF00931"/>
    </source>
</evidence>
<protein>
    <submittedName>
        <fullName evidence="10">Uncharacterized protein</fullName>
    </submittedName>
</protein>
<dbReference type="SUPFAM" id="SSF52058">
    <property type="entry name" value="L domain-like"/>
    <property type="match status" value="1"/>
</dbReference>
<dbReference type="HOGENOM" id="CLU_000427_4_0_1"/>
<dbReference type="PANTHER" id="PTHR33463:SF218">
    <property type="entry name" value="DISEASE RESISTANCE PROTEIN RPS2-LIKE"/>
    <property type="match status" value="1"/>
</dbReference>
<keyword evidence="6" id="KW-0067">ATP-binding</keyword>